<dbReference type="InterPro" id="IPR006530">
    <property type="entry name" value="YD"/>
</dbReference>
<dbReference type="Pfam" id="PF25023">
    <property type="entry name" value="TEN_YD-shell"/>
    <property type="match status" value="2"/>
</dbReference>
<evidence type="ECO:0000313" key="5">
    <source>
        <dbReference type="Proteomes" id="UP000831785"/>
    </source>
</evidence>
<dbReference type="InterPro" id="IPR031325">
    <property type="entry name" value="RHS_repeat"/>
</dbReference>
<dbReference type="InterPro" id="IPR022385">
    <property type="entry name" value="Rhs_assc_core"/>
</dbReference>
<dbReference type="Gene3D" id="2.180.10.10">
    <property type="entry name" value="RHS repeat-associated core"/>
    <property type="match status" value="2"/>
</dbReference>
<dbReference type="NCBIfam" id="TIGR01643">
    <property type="entry name" value="YD_repeat_2x"/>
    <property type="match status" value="11"/>
</dbReference>
<dbReference type="PRINTS" id="PR00394">
    <property type="entry name" value="RHSPROTEIN"/>
</dbReference>
<accession>A0ABY4FHZ1</accession>
<dbReference type="Proteomes" id="UP000831785">
    <property type="component" value="Chromosome"/>
</dbReference>
<organism evidence="4 5">
    <name type="scientific">Hymenobacter cellulosivorans</name>
    <dbReference type="NCBI Taxonomy" id="2932249"/>
    <lineage>
        <taxon>Bacteria</taxon>
        <taxon>Pseudomonadati</taxon>
        <taxon>Bacteroidota</taxon>
        <taxon>Cytophagia</taxon>
        <taxon>Cytophagales</taxon>
        <taxon>Hymenobacteraceae</taxon>
        <taxon>Hymenobacter</taxon>
    </lineage>
</organism>
<evidence type="ECO:0000256" key="1">
    <source>
        <dbReference type="ARBA" id="ARBA00022737"/>
    </source>
</evidence>
<dbReference type="SUPFAM" id="SSF63829">
    <property type="entry name" value="Calcium-dependent phosphotriesterase"/>
    <property type="match status" value="1"/>
</dbReference>
<dbReference type="Pfam" id="PF05593">
    <property type="entry name" value="RHS_repeat"/>
    <property type="match status" value="4"/>
</dbReference>
<keyword evidence="5" id="KW-1185">Reference proteome</keyword>
<dbReference type="PANTHER" id="PTHR32305">
    <property type="match status" value="1"/>
</dbReference>
<evidence type="ECO:0000313" key="4">
    <source>
        <dbReference type="EMBL" id="UOQ55562.1"/>
    </source>
</evidence>
<feature type="region of interest" description="Disordered" evidence="2">
    <location>
        <begin position="513"/>
        <end position="546"/>
    </location>
</feature>
<reference evidence="4 5" key="1">
    <citation type="submission" date="2022-04" db="EMBL/GenBank/DDBJ databases">
        <title>Hymenobacter sp. isolated from the air.</title>
        <authorList>
            <person name="Won M."/>
            <person name="Lee C.-M."/>
            <person name="Woen H.-Y."/>
            <person name="Kwon S.-W."/>
        </authorList>
    </citation>
    <scope>NUCLEOTIDE SEQUENCE [LARGE SCALE GENOMIC DNA]</scope>
    <source>
        <strain evidence="5">5116 S-27</strain>
    </source>
</reference>
<feature type="domain" description="Teneurin-like YD-shell" evidence="3">
    <location>
        <begin position="275"/>
        <end position="366"/>
    </location>
</feature>
<gene>
    <name evidence="4" type="ORF">MUN80_12560</name>
</gene>
<feature type="compositionally biased region" description="Polar residues" evidence="2">
    <location>
        <begin position="530"/>
        <end position="546"/>
    </location>
</feature>
<dbReference type="RefSeq" id="WP_244724649.1">
    <property type="nucleotide sequence ID" value="NZ_CP095049.1"/>
</dbReference>
<dbReference type="PANTHER" id="PTHR32305:SF15">
    <property type="entry name" value="PROTEIN RHSA-RELATED"/>
    <property type="match status" value="1"/>
</dbReference>
<evidence type="ECO:0000256" key="2">
    <source>
        <dbReference type="SAM" id="MobiDB-lite"/>
    </source>
</evidence>
<name>A0ABY4FHZ1_9BACT</name>
<sequence>MTALHAPLPEPGAAGSFVVVRYEYSAAGDMVKTTDALGHAMTFAYEHHLLVRETNRVGLSFYFRYDGTGPEARCLRTWGDGGIYDTKLRYESEEYTVVTNSVGYTKHYTHRNGLVVVMLDSLGAVRQWIYNDDTDLTLERDALGQATSYEYDARGNQTLVTYPDGARVATQYNEQDLPEQLTEPNDAVWQWRYDAKGNLVASMDPAGATTHYTYNAQGQLLDLTDAAGQTTHLRYDRQQNISHIMTASGQISSYQYDQLGRLTHLTDARGNVRRQHYNLLGQLVAVREADGTEQIFTYDGESNMLRAQDARRTLEFRYTGLNRLAARVEAGLQVAFAYNTEGQLTSVQNEQGEQYRFELDAAGQVVTEIGFDGLTRHYQRDAAGRVTEVLRPAGRFTRYNYDAVGRVLAVVHNNEAPITYAYGPDGALLEARTAGSTVVLERDVLGRVLSETQGAHTVSSAYNPRGQRVRLHSSLGADLTLERNATGDVTQARAGAWFSRIERDEQGLELQRTLSGGVQQRWHRDGRGRPTSQHITAGGSTQRRRQYQWQDVDQLTQLEDSLLGPTSYSYDVLGNLTGARYADGTQELRQPDAVGNLFRTLARTDRRYGKGGQLREANGTRYHYDAEGNLIRKQTATGQTWHYAWDGAGQLTQVTRPDGYAVTFTYDALGRRLSKRFRGKVTRWVWNGNKPLHEWQELEVGSGAGSVQDLTTWLFEEESFAPMAKLTAQGSYSILTDHLGTPLELYNEQGTKTWQAQLDSYGAVRQGQGKPQDCPFRYQGQYEDTETGLYYNRFRYFDPEAGQYVSQDPIGLKGGTKLYSYVSNPGSWVDVFGLMPWEPGTPKPKGWRLPKNGVWTGVPGHSDFIPNNHDVLGIPEGSKIPFVKGSPDFAAYSVDIIDVPNMTGVHDTDMPLIHKAVADKYNLANQTAGKEWLSERELTPHHAAGTSVQIVPTKLHGGVRHTGGASDLRNKSC</sequence>
<keyword evidence="1" id="KW-0677">Repeat</keyword>
<dbReference type="EMBL" id="CP095049">
    <property type="protein sequence ID" value="UOQ55562.1"/>
    <property type="molecule type" value="Genomic_DNA"/>
</dbReference>
<evidence type="ECO:0000259" key="3">
    <source>
        <dbReference type="Pfam" id="PF25023"/>
    </source>
</evidence>
<protein>
    <submittedName>
        <fullName evidence="4">RHS domain-containing protein</fullName>
    </submittedName>
</protein>
<proteinExistence type="predicted"/>
<dbReference type="InterPro" id="IPR056823">
    <property type="entry name" value="TEN-like_YD-shell"/>
</dbReference>
<feature type="domain" description="Teneurin-like YD-shell" evidence="3">
    <location>
        <begin position="566"/>
        <end position="808"/>
    </location>
</feature>
<dbReference type="InterPro" id="IPR050708">
    <property type="entry name" value="T6SS_VgrG/RHS"/>
</dbReference>
<dbReference type="NCBIfam" id="TIGR03696">
    <property type="entry name" value="Rhs_assc_core"/>
    <property type="match status" value="1"/>
</dbReference>